<feature type="compositionally biased region" description="Low complexity" evidence="1">
    <location>
        <begin position="973"/>
        <end position="983"/>
    </location>
</feature>
<feature type="transmembrane region" description="Helical" evidence="2">
    <location>
        <begin position="1348"/>
        <end position="1373"/>
    </location>
</feature>
<feature type="region of interest" description="Disordered" evidence="1">
    <location>
        <begin position="1054"/>
        <end position="1073"/>
    </location>
</feature>
<gene>
    <name evidence="3" type="ORF">VaNZ11_003305</name>
</gene>
<feature type="region of interest" description="Disordered" evidence="1">
    <location>
        <begin position="358"/>
        <end position="416"/>
    </location>
</feature>
<feature type="compositionally biased region" description="Acidic residues" evidence="1">
    <location>
        <begin position="490"/>
        <end position="503"/>
    </location>
</feature>
<dbReference type="PROSITE" id="PS51257">
    <property type="entry name" value="PROKAR_LIPOPROTEIN"/>
    <property type="match status" value="1"/>
</dbReference>
<proteinExistence type="predicted"/>
<feature type="region of interest" description="Disordered" evidence="1">
    <location>
        <begin position="110"/>
        <end position="178"/>
    </location>
</feature>
<feature type="region of interest" description="Disordered" evidence="1">
    <location>
        <begin position="1119"/>
        <end position="1171"/>
    </location>
</feature>
<evidence type="ECO:0000313" key="3">
    <source>
        <dbReference type="EMBL" id="GLI61090.1"/>
    </source>
</evidence>
<feature type="transmembrane region" description="Helical" evidence="2">
    <location>
        <begin position="1240"/>
        <end position="1261"/>
    </location>
</feature>
<reference evidence="3 4" key="1">
    <citation type="journal article" date="2023" name="IScience">
        <title>Expanded male sex-determining region conserved during the evolution of homothallism in the green alga Volvox.</title>
        <authorList>
            <person name="Yamamoto K."/>
            <person name="Matsuzaki R."/>
            <person name="Mahakham W."/>
            <person name="Heman W."/>
            <person name="Sekimoto H."/>
            <person name="Kawachi M."/>
            <person name="Minakuchi Y."/>
            <person name="Toyoda A."/>
            <person name="Nozaki H."/>
        </authorList>
    </citation>
    <scope>NUCLEOTIDE SEQUENCE [LARGE SCALE GENOMIC DNA]</scope>
    <source>
        <strain evidence="3 4">NIES-4468</strain>
    </source>
</reference>
<feature type="region of interest" description="Disordered" evidence="1">
    <location>
        <begin position="671"/>
        <end position="708"/>
    </location>
</feature>
<feature type="compositionally biased region" description="Gly residues" evidence="1">
    <location>
        <begin position="1132"/>
        <end position="1147"/>
    </location>
</feature>
<feature type="compositionally biased region" description="Acidic residues" evidence="1">
    <location>
        <begin position="1062"/>
        <end position="1073"/>
    </location>
</feature>
<accession>A0ABQ5RU27</accession>
<protein>
    <recommendedName>
        <fullName evidence="5">Transmembrane protein</fullName>
    </recommendedName>
</protein>
<feature type="transmembrane region" description="Helical" evidence="2">
    <location>
        <begin position="1312"/>
        <end position="1336"/>
    </location>
</feature>
<keyword evidence="2" id="KW-0472">Membrane</keyword>
<name>A0ABQ5RU27_9CHLO</name>
<feature type="region of interest" description="Disordered" evidence="1">
    <location>
        <begin position="614"/>
        <end position="656"/>
    </location>
</feature>
<evidence type="ECO:0008006" key="5">
    <source>
        <dbReference type="Google" id="ProtNLM"/>
    </source>
</evidence>
<keyword evidence="2" id="KW-0812">Transmembrane</keyword>
<dbReference type="Proteomes" id="UP001165090">
    <property type="component" value="Unassembled WGS sequence"/>
</dbReference>
<sequence>MLCAIAKRASCPGADNHGREHLPVTSAPLSAACSPDGVLLAFGAPLAPNLCPVPEQVWLKQPKPSPIPLTDSTFQDLPVTTSTATSTVTSATLAPKPVTLGGVPTVPCTDSCNGSTPPTASSGSVSGGGQLRLTSMRDVGQRCPSPEGAVAEELPVSGRHQDNGTPRAPHPGRRPLRPDVSVLSHLIDGERDADAGDVKWEGVREFVEACVEDVVCISTKAAKKSYAACTPALGREVAAMVSEDTLLTTGAMAAAATAAAAAGVDSSADRNLGVTAAPAPAPMLLHGRFLPYIPYIQRASLFTKIPDYEPEQITPGFEQRLALLVAALGGGGGGSSSSRRLGWVYIRPGCVELLLEEEEWGTSSSHGSEGEGPEEEVAQRQQQQQQQPEVRLDANETPSALREAASTEGDASGSSWHAAAYPCRSVSPLTPGPCTVEPFRGSDDATASPSCRSRNRSSGSSSLSSMEFAAIIQALQLRDERDLVVSVEAEEEMEEQEEGEVAGDDGVHGEEDPCRAQYERSESVAPAAGQPQTAHWCRTTIVEPHAHRTPFFLGSEGERQTGIRVAALQPRVLLIPTATAMTAVDEGSMGSLESAHQPTLPSMQVVPSVTWSLHDDGMASQPRLQSRSHGRQARRRSRGGSQPQALPPQPDAQITMRGDPWDTIQVLSLHPAGSSHVQSGSSEQGNGAHPSGTGHIVQRNGGANGGSGAAAAAASLRAAVYCPAAITAEGPSGLELLLRSHGRYLPLRARWRVSEGATPEVLQSPLLLPAAVESSGGHGGGAEDSDGDAVGAMAVPQLIYSTQQRILGPAEGAVPQAVPDAMVGPDVNHLQLLDLDLMELPRRPGIALVDFRWRERPCRAVPLVLTTNPAVATELQAAVSGWSRPQAELDELLLDYGTWEFHVSGAVQWPRCSSSSSVPSCVSSPHLAPIIAFTNSPTPAPALSLSTLANSTSETTAAATLPANVSPTMDRTSSGSSGSSSGSPLHLSTSRLMDLSAHLLRYVSACGWVHTAEHMQRQLDCLNMVTASMTTATAMRAAPFRVTAWEAANSSASPTRLGDVIDASDADSGEGDDAEALRTLAPRGPATSEGCSSASATAWESEECETAVEDVQECKPEVIFGASSGPDEPVACGGGSGGSGSGGGGHGNMVQRDIHRRRDGNGGGRDDSGGCGGRRALWTSDIILPALGLGSISPTTERAFAGYADPWICKLSPVLLFLDMSSLFELLLRERHNLFTTSSATVLVSCSASFAVVLAWLVLPYITWLRLLRASRYIRIATYCTAKGLIAVSGFATPQGGQSYIHGWSLLLMEGVILPAASMLSPSGAVVALSLLAVLTAKMRVVVAAVDVYGAALYGMATVALGLITTAGCQIYLRYLFSLNWWRQQHLEQWPGQWRIVGCGIPGAVTATALH</sequence>
<feature type="transmembrane region" description="Helical" evidence="2">
    <location>
        <begin position="1273"/>
        <end position="1292"/>
    </location>
</feature>
<evidence type="ECO:0000256" key="2">
    <source>
        <dbReference type="SAM" id="Phobius"/>
    </source>
</evidence>
<dbReference type="EMBL" id="BSDZ01000009">
    <property type="protein sequence ID" value="GLI61090.1"/>
    <property type="molecule type" value="Genomic_DNA"/>
</dbReference>
<keyword evidence="2" id="KW-1133">Transmembrane helix</keyword>
<feature type="compositionally biased region" description="Polar residues" evidence="1">
    <location>
        <begin position="110"/>
        <end position="124"/>
    </location>
</feature>
<feature type="region of interest" description="Disordered" evidence="1">
    <location>
        <begin position="490"/>
        <end position="511"/>
    </location>
</feature>
<feature type="region of interest" description="Disordered" evidence="1">
    <location>
        <begin position="958"/>
        <end position="985"/>
    </location>
</feature>
<keyword evidence="4" id="KW-1185">Reference proteome</keyword>
<feature type="region of interest" description="Disordered" evidence="1">
    <location>
        <begin position="435"/>
        <end position="464"/>
    </location>
</feature>
<feature type="compositionally biased region" description="Low complexity" evidence="1">
    <location>
        <begin position="448"/>
        <end position="464"/>
    </location>
</feature>
<comment type="caution">
    <text evidence="3">The sequence shown here is derived from an EMBL/GenBank/DDBJ whole genome shotgun (WGS) entry which is preliminary data.</text>
</comment>
<feature type="compositionally biased region" description="Polar residues" evidence="1">
    <location>
        <begin position="675"/>
        <end position="685"/>
    </location>
</feature>
<organism evidence="3 4">
    <name type="scientific">Volvox africanus</name>
    <dbReference type="NCBI Taxonomy" id="51714"/>
    <lineage>
        <taxon>Eukaryota</taxon>
        <taxon>Viridiplantae</taxon>
        <taxon>Chlorophyta</taxon>
        <taxon>core chlorophytes</taxon>
        <taxon>Chlorophyceae</taxon>
        <taxon>CS clade</taxon>
        <taxon>Chlamydomonadales</taxon>
        <taxon>Volvocaceae</taxon>
        <taxon>Volvox</taxon>
    </lineage>
</organism>
<evidence type="ECO:0000313" key="4">
    <source>
        <dbReference type="Proteomes" id="UP001165090"/>
    </source>
</evidence>
<evidence type="ECO:0000256" key="1">
    <source>
        <dbReference type="SAM" id="MobiDB-lite"/>
    </source>
</evidence>
<feature type="compositionally biased region" description="Basic residues" evidence="1">
    <location>
        <begin position="626"/>
        <end position="638"/>
    </location>
</feature>